<proteinExistence type="predicted"/>
<evidence type="ECO:0000256" key="1">
    <source>
        <dbReference type="SAM" id="SignalP"/>
    </source>
</evidence>
<organism evidence="2">
    <name type="scientific">Tardiphaga robiniae</name>
    <dbReference type="NCBI Taxonomy" id="943830"/>
    <lineage>
        <taxon>Bacteria</taxon>
        <taxon>Pseudomonadati</taxon>
        <taxon>Pseudomonadota</taxon>
        <taxon>Alphaproteobacteria</taxon>
        <taxon>Hyphomicrobiales</taxon>
        <taxon>Nitrobacteraceae</taxon>
        <taxon>Tardiphaga</taxon>
    </lineage>
</organism>
<accession>A0A120MG40</accession>
<feature type="chain" id="PRO_5007167735" evidence="1">
    <location>
        <begin position="21"/>
        <end position="58"/>
    </location>
</feature>
<dbReference type="RefSeq" id="WP_158005640.1">
    <property type="nucleotide sequence ID" value="NZ_LVYV01000001.1"/>
</dbReference>
<sequence>MRIIGFIVAFSFAFAGPSFSGTAMNDLPGIGTFSYNGAQIASETATAKFAYLTLTRRA</sequence>
<reference evidence="2" key="1">
    <citation type="submission" date="2015-10" db="EMBL/GenBank/DDBJ databases">
        <title>Evolution marks in rhizobial microsymbionts genomes from the relict species Vavilovia formosa (Stev.) Fed.</title>
        <authorList>
            <person name="Kopat V."/>
        </authorList>
    </citation>
    <scope>NUCLEOTIDE SEQUENCE</scope>
    <source>
        <strain evidence="2">Vaf-07</strain>
    </source>
</reference>
<protein>
    <submittedName>
        <fullName evidence="2">Uncharacterized protein</fullName>
    </submittedName>
</protein>
<name>A0A120MG40_9BRAD</name>
<dbReference type="AlphaFoldDB" id="A0A120MG40"/>
<evidence type="ECO:0000313" key="2">
    <source>
        <dbReference type="EMBL" id="AMH39515.1"/>
    </source>
</evidence>
<keyword evidence="1" id="KW-0732">Signal</keyword>
<gene>
    <name evidence="2" type="ORF">PROKKA_00703</name>
</gene>
<feature type="signal peptide" evidence="1">
    <location>
        <begin position="1"/>
        <end position="20"/>
    </location>
</feature>
<dbReference type="EMBL" id="KT955714">
    <property type="protein sequence ID" value="AMH39515.1"/>
    <property type="molecule type" value="Genomic_DNA"/>
</dbReference>